<reference evidence="1 2" key="1">
    <citation type="journal article" date="2021" name="J. Hered.">
        <title>A chromosome-level genome assembly of the parasitoid wasp, Cotesia glomerata (Hymenoptera: Braconidae).</title>
        <authorList>
            <person name="Pinto B.J."/>
            <person name="Weis J.J."/>
            <person name="Gamble T."/>
            <person name="Ode P.J."/>
            <person name="Paul R."/>
            <person name="Zaspel J.M."/>
        </authorList>
    </citation>
    <scope>NUCLEOTIDE SEQUENCE [LARGE SCALE GENOMIC DNA]</scope>
    <source>
        <strain evidence="1">CgM1</strain>
    </source>
</reference>
<dbReference type="EMBL" id="JAHXZJ010001864">
    <property type="protein sequence ID" value="KAH0549692.1"/>
    <property type="molecule type" value="Genomic_DNA"/>
</dbReference>
<name>A0AAV7IEI8_COTGL</name>
<organism evidence="1 2">
    <name type="scientific">Cotesia glomerata</name>
    <name type="common">Lepidopteran parasitic wasp</name>
    <name type="synonym">Apanteles glomeratus</name>
    <dbReference type="NCBI Taxonomy" id="32391"/>
    <lineage>
        <taxon>Eukaryota</taxon>
        <taxon>Metazoa</taxon>
        <taxon>Ecdysozoa</taxon>
        <taxon>Arthropoda</taxon>
        <taxon>Hexapoda</taxon>
        <taxon>Insecta</taxon>
        <taxon>Pterygota</taxon>
        <taxon>Neoptera</taxon>
        <taxon>Endopterygota</taxon>
        <taxon>Hymenoptera</taxon>
        <taxon>Apocrita</taxon>
        <taxon>Ichneumonoidea</taxon>
        <taxon>Braconidae</taxon>
        <taxon>Microgastrinae</taxon>
        <taxon>Cotesia</taxon>
    </lineage>
</organism>
<accession>A0AAV7IEI8</accession>
<gene>
    <name evidence="1" type="ORF">KQX54_012635</name>
</gene>
<evidence type="ECO:0000313" key="1">
    <source>
        <dbReference type="EMBL" id="KAH0549692.1"/>
    </source>
</evidence>
<keyword evidence="2" id="KW-1185">Reference proteome</keyword>
<dbReference type="AlphaFoldDB" id="A0AAV7IEI8"/>
<sequence>MELQHLWSNWDPVLWKAAYKPCLTKLDKQLRHQDLTELSLLSAAPPLILSLHCVDSPPYLRHKSSMLHKRILAQLRLANTDVFNLGFGSSITKFHLKQPCSTCYTGQRDSVVGFDRKNIRCVMDRSTECALKGHLVMYPETGSVCAVVSQIVIR</sequence>
<comment type="caution">
    <text evidence="1">The sequence shown here is derived from an EMBL/GenBank/DDBJ whole genome shotgun (WGS) entry which is preliminary data.</text>
</comment>
<protein>
    <submittedName>
        <fullName evidence="1">Uncharacterized protein</fullName>
    </submittedName>
</protein>
<proteinExistence type="predicted"/>
<dbReference type="Proteomes" id="UP000826195">
    <property type="component" value="Unassembled WGS sequence"/>
</dbReference>
<evidence type="ECO:0000313" key="2">
    <source>
        <dbReference type="Proteomes" id="UP000826195"/>
    </source>
</evidence>